<feature type="signal peptide" evidence="6">
    <location>
        <begin position="1"/>
        <end position="20"/>
    </location>
</feature>
<evidence type="ECO:0000313" key="7">
    <source>
        <dbReference type="EMBL" id="MEO1780694.1"/>
    </source>
</evidence>
<dbReference type="PROSITE" id="PS01037">
    <property type="entry name" value="SBP_BACTERIAL_1"/>
    <property type="match status" value="1"/>
</dbReference>
<evidence type="ECO:0000256" key="6">
    <source>
        <dbReference type="SAM" id="SignalP"/>
    </source>
</evidence>
<evidence type="ECO:0000256" key="5">
    <source>
        <dbReference type="ARBA" id="ARBA00022764"/>
    </source>
</evidence>
<evidence type="ECO:0000256" key="4">
    <source>
        <dbReference type="ARBA" id="ARBA00022729"/>
    </source>
</evidence>
<feature type="chain" id="PRO_5046788581" evidence="6">
    <location>
        <begin position="21"/>
        <end position="431"/>
    </location>
</feature>
<evidence type="ECO:0000256" key="3">
    <source>
        <dbReference type="ARBA" id="ARBA00022448"/>
    </source>
</evidence>
<reference evidence="7" key="1">
    <citation type="submission" date="2016-06" db="EMBL/GenBank/DDBJ databases">
        <authorList>
            <person name="Van Tyne D."/>
        </authorList>
    </citation>
    <scope>NUCLEOTIDE SEQUENCE</scope>
    <source>
        <strain evidence="7">JM9A</strain>
    </source>
</reference>
<organism evidence="7 8">
    <name type="scientific">Enterococcus diestrammenae</name>
    <dbReference type="NCBI Taxonomy" id="1155073"/>
    <lineage>
        <taxon>Bacteria</taxon>
        <taxon>Bacillati</taxon>
        <taxon>Bacillota</taxon>
        <taxon>Bacilli</taxon>
        <taxon>Lactobacillales</taxon>
        <taxon>Enterococcaceae</taxon>
        <taxon>Enterococcus</taxon>
    </lineage>
</organism>
<dbReference type="Pfam" id="PF13416">
    <property type="entry name" value="SBP_bac_8"/>
    <property type="match status" value="1"/>
</dbReference>
<accession>A0ABV0F085</accession>
<dbReference type="SUPFAM" id="SSF53850">
    <property type="entry name" value="Periplasmic binding protein-like II"/>
    <property type="match status" value="1"/>
</dbReference>
<reference evidence="7" key="2">
    <citation type="submission" date="2024-02" db="EMBL/GenBank/DDBJ databases">
        <title>The Genome Sequence of Enterococcus diestrammenae JM9A.</title>
        <authorList>
            <person name="Earl A."/>
            <person name="Manson A."/>
            <person name="Gilmore M."/>
            <person name="Sanders J."/>
            <person name="Shea T."/>
            <person name="Howe W."/>
            <person name="Livny J."/>
            <person name="Cuomo C."/>
            <person name="Neafsey D."/>
            <person name="Birren B."/>
        </authorList>
    </citation>
    <scope>NUCLEOTIDE SEQUENCE</scope>
    <source>
        <strain evidence="7">JM9A</strain>
    </source>
</reference>
<dbReference type="RefSeq" id="WP_161869036.1">
    <property type="nucleotide sequence ID" value="NZ_MAEI02000001.1"/>
</dbReference>
<comment type="similarity">
    <text evidence="2">Belongs to the bacterial solute-binding protein 1 family.</text>
</comment>
<keyword evidence="3" id="KW-0813">Transport</keyword>
<dbReference type="InterPro" id="IPR006059">
    <property type="entry name" value="SBP"/>
</dbReference>
<keyword evidence="4 6" id="KW-0732">Signal</keyword>
<sequence>MKFKKMGTVMLAAAATVALAACGNSNNDKGSDKESSDIVTKIDKETKITFWHAMNDAQEDALEKIVADFQKENPNIKVTLQNQGQYSDMQAKINSTLQSPKDLPTITQAYPGWLYNAAQEDMLVDLNPYMEDKTIGWAADKQEEIRPALLKGAEIDGKQYGIPFNKSTEALVYNADMLKEYGVEVPTTMEEFAQACKDIYEKSNHEVVGGGFDSLNNYYTIGMENKGVEFTKDLKLDSDESKEVINYYLDGIKDGSMRIAGSDKYLSGPFANEKVAMFIGSIAGEGYVKSDTEGKFEYGVAPRPDKINIQQGTDVYMFAEATPEQRTAAYMLLKYMSQPDVQLYWAEQTGYMPIVESVLESDEYKSSKETKVPAILEDATKDLFALPVTENADPAYNQVRTIMENILANPKDDTDKMIKQGVSELESAWNQ</sequence>
<keyword evidence="7" id="KW-0762">Sugar transport</keyword>
<evidence type="ECO:0000256" key="1">
    <source>
        <dbReference type="ARBA" id="ARBA00004196"/>
    </source>
</evidence>
<dbReference type="PANTHER" id="PTHR43649:SF31">
    <property type="entry name" value="SN-GLYCEROL-3-PHOSPHATE-BINDING PERIPLASMIC PROTEIN UGPB"/>
    <property type="match status" value="1"/>
</dbReference>
<protein>
    <submittedName>
        <fullName evidence="7">Multiple sugar transport system substrate-binding protein</fullName>
    </submittedName>
</protein>
<dbReference type="InterPro" id="IPR006061">
    <property type="entry name" value="SBP_1_CS"/>
</dbReference>
<comment type="caution">
    <text evidence="7">The sequence shown here is derived from an EMBL/GenBank/DDBJ whole genome shotgun (WGS) entry which is preliminary data.</text>
</comment>
<comment type="subcellular location">
    <subcellularLocation>
        <location evidence="1">Cell envelope</location>
    </subcellularLocation>
</comment>
<keyword evidence="8" id="KW-1185">Reference proteome</keyword>
<evidence type="ECO:0000313" key="8">
    <source>
        <dbReference type="Proteomes" id="UP001429357"/>
    </source>
</evidence>
<gene>
    <name evidence="7" type="ORF">BAU18_000245</name>
</gene>
<dbReference type="PANTHER" id="PTHR43649">
    <property type="entry name" value="ARABINOSE-BINDING PROTEIN-RELATED"/>
    <property type="match status" value="1"/>
</dbReference>
<dbReference type="Gene3D" id="3.40.190.10">
    <property type="entry name" value="Periplasmic binding protein-like II"/>
    <property type="match status" value="1"/>
</dbReference>
<dbReference type="Proteomes" id="UP001429357">
    <property type="component" value="Unassembled WGS sequence"/>
</dbReference>
<name>A0ABV0F085_9ENTE</name>
<dbReference type="EMBL" id="MAEI02000001">
    <property type="protein sequence ID" value="MEO1780694.1"/>
    <property type="molecule type" value="Genomic_DNA"/>
</dbReference>
<evidence type="ECO:0000256" key="2">
    <source>
        <dbReference type="ARBA" id="ARBA00008520"/>
    </source>
</evidence>
<keyword evidence="5" id="KW-0574">Periplasm</keyword>
<dbReference type="InterPro" id="IPR050490">
    <property type="entry name" value="Bact_solute-bd_prot1"/>
</dbReference>
<dbReference type="PROSITE" id="PS51257">
    <property type="entry name" value="PROKAR_LIPOPROTEIN"/>
    <property type="match status" value="1"/>
</dbReference>
<proteinExistence type="inferred from homology"/>